<organism evidence="1 2">
    <name type="scientific">Eikenella corrodens ATCC 23834</name>
    <dbReference type="NCBI Taxonomy" id="546274"/>
    <lineage>
        <taxon>Bacteria</taxon>
        <taxon>Pseudomonadati</taxon>
        <taxon>Pseudomonadota</taxon>
        <taxon>Betaproteobacteria</taxon>
        <taxon>Neisseriales</taxon>
        <taxon>Neisseriaceae</taxon>
        <taxon>Eikenella</taxon>
    </lineage>
</organism>
<gene>
    <name evidence="1" type="ORF">EIKCOROL_00563</name>
</gene>
<dbReference type="RefSeq" id="WP_003822407.1">
    <property type="nucleotide sequence ID" value="NZ_EQ973317.1"/>
</dbReference>
<accession>C0DT85</accession>
<evidence type="ECO:0000313" key="2">
    <source>
        <dbReference type="Proteomes" id="UP000005837"/>
    </source>
</evidence>
<reference evidence="1 2" key="1">
    <citation type="submission" date="2009-01" db="EMBL/GenBank/DDBJ databases">
        <authorList>
            <person name="Fulton L."/>
            <person name="Clifton S."/>
            <person name="Chinwalla A.T."/>
            <person name="Mitreva M."/>
            <person name="Sodergren E."/>
            <person name="Weinstock G."/>
            <person name="Clifton S."/>
            <person name="Dooling D.J."/>
            <person name="Fulton B."/>
            <person name="Minx P."/>
            <person name="Pepin K.H."/>
            <person name="Johnson M."/>
            <person name="Bhonagiri V."/>
            <person name="Nash W.E."/>
            <person name="Mardis E.R."/>
            <person name="Wilson R.K."/>
        </authorList>
    </citation>
    <scope>NUCLEOTIDE SEQUENCE [LARGE SCALE GENOMIC DNA]</scope>
    <source>
        <strain evidence="1 2">ATCC 23834</strain>
    </source>
</reference>
<dbReference type="EMBL" id="ACEA01000012">
    <property type="protein sequence ID" value="EEG24790.1"/>
    <property type="molecule type" value="Genomic_DNA"/>
</dbReference>
<dbReference type="Proteomes" id="UP000005837">
    <property type="component" value="Unassembled WGS sequence"/>
</dbReference>
<evidence type="ECO:0000313" key="1">
    <source>
        <dbReference type="EMBL" id="EEG24790.1"/>
    </source>
</evidence>
<dbReference type="AlphaFoldDB" id="C0DT85"/>
<protein>
    <submittedName>
        <fullName evidence="1">Uncharacterized protein</fullName>
    </submittedName>
</protein>
<proteinExistence type="predicted"/>
<comment type="caution">
    <text evidence="1">The sequence shown here is derived from an EMBL/GenBank/DDBJ whole genome shotgun (WGS) entry which is preliminary data.</text>
</comment>
<dbReference type="eggNOG" id="ENOG5033670">
    <property type="taxonomic scope" value="Bacteria"/>
</dbReference>
<dbReference type="GeneID" id="69055650"/>
<name>C0DT85_EIKCO</name>
<sequence length="54" mass="6031">MIEQTAEGELFAKINTLEGVMTASQGDWIIRGIHGELYPCKPDIFEQTYEAVGE</sequence>
<dbReference type="HOGENOM" id="CLU_3042980_0_0_4"/>